<name>A0A6J3M9C3_9PEZI</name>
<sequence length="102" mass="11558">MFRSLLRLPVNRSLRIPSIRANSTYQAPTPQPQSNPHRDFYRGLGRPVAYNVLVSLATFQVIYWSWLKLESLEVKQNANGEVQALEEELEGLAAKKTSSDAK</sequence>
<keyword evidence="3" id="KW-1185">Reference proteome</keyword>
<dbReference type="AlphaFoldDB" id="A0A6J3M9C3"/>
<reference evidence="4" key="3">
    <citation type="submission" date="2025-08" db="UniProtKB">
        <authorList>
            <consortium name="RefSeq"/>
        </authorList>
    </citation>
    <scope>IDENTIFICATION</scope>
    <source>
        <strain evidence="4">CBS 342.82</strain>
    </source>
</reference>
<dbReference type="GeneID" id="54357270"/>
<feature type="region of interest" description="Disordered" evidence="2">
    <location>
        <begin position="21"/>
        <end position="40"/>
    </location>
</feature>
<accession>A0A6J3M9C3</accession>
<proteinExistence type="predicted"/>
<reference evidence="4" key="2">
    <citation type="submission" date="2020-04" db="EMBL/GenBank/DDBJ databases">
        <authorList>
            <consortium name="NCBI Genome Project"/>
        </authorList>
    </citation>
    <scope>NUCLEOTIDE SEQUENCE</scope>
    <source>
        <strain evidence="4">CBS 342.82</strain>
    </source>
</reference>
<feature type="compositionally biased region" description="Polar residues" evidence="2">
    <location>
        <begin position="21"/>
        <end position="35"/>
    </location>
</feature>
<organism evidence="4">
    <name type="scientific">Dissoconium aciculare CBS 342.82</name>
    <dbReference type="NCBI Taxonomy" id="1314786"/>
    <lineage>
        <taxon>Eukaryota</taxon>
        <taxon>Fungi</taxon>
        <taxon>Dikarya</taxon>
        <taxon>Ascomycota</taxon>
        <taxon>Pezizomycotina</taxon>
        <taxon>Dothideomycetes</taxon>
        <taxon>Dothideomycetidae</taxon>
        <taxon>Mycosphaerellales</taxon>
        <taxon>Dissoconiaceae</taxon>
        <taxon>Dissoconium</taxon>
    </lineage>
</organism>
<feature type="coiled-coil region" evidence="1">
    <location>
        <begin position="68"/>
        <end position="102"/>
    </location>
</feature>
<evidence type="ECO:0000256" key="2">
    <source>
        <dbReference type="SAM" id="MobiDB-lite"/>
    </source>
</evidence>
<dbReference type="Proteomes" id="UP000504637">
    <property type="component" value="Unplaced"/>
</dbReference>
<evidence type="ECO:0000313" key="4">
    <source>
        <dbReference type="RefSeq" id="XP_033461494.1"/>
    </source>
</evidence>
<gene>
    <name evidence="4" type="ORF">K489DRAFT_182825</name>
</gene>
<dbReference type="OrthoDB" id="2120024at2759"/>
<keyword evidence="1" id="KW-0175">Coiled coil</keyword>
<evidence type="ECO:0000313" key="3">
    <source>
        <dbReference type="Proteomes" id="UP000504637"/>
    </source>
</evidence>
<protein>
    <submittedName>
        <fullName evidence="4">Uncharacterized protein</fullName>
    </submittedName>
</protein>
<evidence type="ECO:0000256" key="1">
    <source>
        <dbReference type="SAM" id="Coils"/>
    </source>
</evidence>
<reference evidence="4" key="1">
    <citation type="submission" date="2020-01" db="EMBL/GenBank/DDBJ databases">
        <authorList>
            <consortium name="DOE Joint Genome Institute"/>
            <person name="Haridas S."/>
            <person name="Albert R."/>
            <person name="Binder M."/>
            <person name="Bloem J."/>
            <person name="Labutti K."/>
            <person name="Salamov A."/>
            <person name="Andreopoulos B."/>
            <person name="Baker S.E."/>
            <person name="Barry K."/>
            <person name="Bills G."/>
            <person name="Bluhm B.H."/>
            <person name="Cannon C."/>
            <person name="Castanera R."/>
            <person name="Culley D.E."/>
            <person name="Daum C."/>
            <person name="Ezra D."/>
            <person name="Gonzalez J.B."/>
            <person name="Henrissat B."/>
            <person name="Kuo A."/>
            <person name="Liang C."/>
            <person name="Lipzen A."/>
            <person name="Lutzoni F."/>
            <person name="Magnuson J."/>
            <person name="Mondo S."/>
            <person name="Nolan M."/>
            <person name="Ohm R."/>
            <person name="Pangilinan J."/>
            <person name="Park H.-J."/>
            <person name="Ramirez L."/>
            <person name="Alfaro M."/>
            <person name="Sun H."/>
            <person name="Tritt A."/>
            <person name="Yoshinaga Y."/>
            <person name="Zwiers L.-H."/>
            <person name="Turgeon B.G."/>
            <person name="Goodwin S.B."/>
            <person name="Spatafora J.W."/>
            <person name="Crous P.W."/>
            <person name="Grigoriev I.V."/>
        </authorList>
    </citation>
    <scope>NUCLEOTIDE SEQUENCE</scope>
    <source>
        <strain evidence="4">CBS 342.82</strain>
    </source>
</reference>
<dbReference type="RefSeq" id="XP_033461494.1">
    <property type="nucleotide sequence ID" value="XM_033599471.1"/>
</dbReference>